<dbReference type="AlphaFoldDB" id="A0AAU8AIB4"/>
<dbReference type="InterPro" id="IPR003018">
    <property type="entry name" value="GAF"/>
</dbReference>
<feature type="region of interest" description="Disordered" evidence="1">
    <location>
        <begin position="1"/>
        <end position="22"/>
    </location>
</feature>
<dbReference type="EMBL" id="CP123384">
    <property type="protein sequence ID" value="XCC94160.1"/>
    <property type="molecule type" value="Genomic_DNA"/>
</dbReference>
<evidence type="ECO:0000256" key="1">
    <source>
        <dbReference type="SAM" id="MobiDB-lite"/>
    </source>
</evidence>
<dbReference type="InterPro" id="IPR002197">
    <property type="entry name" value="HTH_Fis"/>
</dbReference>
<feature type="domain" description="DNA binding HTH" evidence="3">
    <location>
        <begin position="279"/>
        <end position="318"/>
    </location>
</feature>
<gene>
    <name evidence="4" type="ORF">PVT71_02835</name>
</gene>
<dbReference type="Gene3D" id="1.10.10.60">
    <property type="entry name" value="Homeodomain-like"/>
    <property type="match status" value="1"/>
</dbReference>
<evidence type="ECO:0000259" key="2">
    <source>
        <dbReference type="Pfam" id="PF01590"/>
    </source>
</evidence>
<reference evidence="4" key="1">
    <citation type="submission" date="2023-02" db="EMBL/GenBank/DDBJ databases">
        <title>Description and genomic characterization of Salipiger bruguierae sp. nov., isolated from the sediment of mangrove plant Bruguiera sexangula.</title>
        <authorList>
            <person name="Long M."/>
        </authorList>
    </citation>
    <scope>NUCLEOTIDE SEQUENCE</scope>
    <source>
        <strain evidence="4">H15</strain>
    </source>
</reference>
<dbReference type="Gene3D" id="3.30.450.40">
    <property type="match status" value="1"/>
</dbReference>
<evidence type="ECO:0000259" key="3">
    <source>
        <dbReference type="Pfam" id="PF02954"/>
    </source>
</evidence>
<name>A0AAU8AIB4_9RHOB</name>
<feature type="domain" description="GAF" evidence="2">
    <location>
        <begin position="71"/>
        <end position="206"/>
    </location>
</feature>
<dbReference type="InterPro" id="IPR029016">
    <property type="entry name" value="GAF-like_dom_sf"/>
</dbReference>
<dbReference type="RefSeq" id="WP_353472981.1">
    <property type="nucleotide sequence ID" value="NZ_CP123384.1"/>
</dbReference>
<dbReference type="SUPFAM" id="SSF46689">
    <property type="entry name" value="Homeodomain-like"/>
    <property type="match status" value="1"/>
</dbReference>
<proteinExistence type="predicted"/>
<accession>A0AAU8AIB4</accession>
<sequence length="322" mass="34531">MTQSRVPAQRHADRVVETANDPAAAARSRLAASWRRSLAHHGLDPARQDGVHRITESDLTERRDRAAQLLRIAAPKLDALYQMVGSSGCGVLLTDAEGVVLDLRAASGDLGVFRAWGLCPGSDWSEASEGTNGIGTCIAEARRVVIHRDEHFHARNIAMSCMDAPIFGPEGELIGALDVSSARADQTEAFNRLIAAMVAQTARQIEADAFRAAFPEARIIVADAEESEASVLLAVDGDDLVQGATRAARRSFGLESSGPLLARPASDLFGRDDGPSGFERAERAAMVRALARAQGNVSEAARMLGVGRATFYRRMKKLDLPH</sequence>
<dbReference type="SUPFAM" id="SSF55781">
    <property type="entry name" value="GAF domain-like"/>
    <property type="match status" value="1"/>
</dbReference>
<dbReference type="GO" id="GO:0043565">
    <property type="term" value="F:sequence-specific DNA binding"/>
    <property type="evidence" value="ECO:0007669"/>
    <property type="project" value="InterPro"/>
</dbReference>
<evidence type="ECO:0000313" key="4">
    <source>
        <dbReference type="EMBL" id="XCC94160.1"/>
    </source>
</evidence>
<organism evidence="4">
    <name type="scientific">Alloyangia sp. H15</name>
    <dbReference type="NCBI Taxonomy" id="3029062"/>
    <lineage>
        <taxon>Bacteria</taxon>
        <taxon>Pseudomonadati</taxon>
        <taxon>Pseudomonadota</taxon>
        <taxon>Alphaproteobacteria</taxon>
        <taxon>Rhodobacterales</taxon>
        <taxon>Roseobacteraceae</taxon>
        <taxon>Alloyangia</taxon>
    </lineage>
</organism>
<dbReference type="Pfam" id="PF02954">
    <property type="entry name" value="HTH_8"/>
    <property type="match status" value="1"/>
</dbReference>
<protein>
    <submittedName>
        <fullName evidence="4">Helix-turn-helix domain-containing protein</fullName>
    </submittedName>
</protein>
<dbReference type="InterPro" id="IPR009057">
    <property type="entry name" value="Homeodomain-like_sf"/>
</dbReference>
<dbReference type="Pfam" id="PF01590">
    <property type="entry name" value="GAF"/>
    <property type="match status" value="1"/>
</dbReference>
<dbReference type="PRINTS" id="PR01590">
    <property type="entry name" value="HTHFIS"/>
</dbReference>